<dbReference type="AlphaFoldDB" id="A0A1W1BAT1"/>
<name>A0A1W1BAT1_9ZZZZ</name>
<accession>A0A1W1BAT1</accession>
<reference evidence="9" key="1">
    <citation type="submission" date="2016-10" db="EMBL/GenBank/DDBJ databases">
        <authorList>
            <person name="de Groot N.N."/>
        </authorList>
    </citation>
    <scope>NUCLEOTIDE SEQUENCE</scope>
</reference>
<protein>
    <submittedName>
        <fullName evidence="9">SanA protein</fullName>
    </submittedName>
</protein>
<evidence type="ECO:0000259" key="8">
    <source>
        <dbReference type="Pfam" id="PF02698"/>
    </source>
</evidence>
<feature type="domain" description="DUF218" evidence="8">
    <location>
        <begin position="48"/>
        <end position="165"/>
    </location>
</feature>
<evidence type="ECO:0000313" key="9">
    <source>
        <dbReference type="EMBL" id="SFV50612.1"/>
    </source>
</evidence>
<evidence type="ECO:0000256" key="2">
    <source>
        <dbReference type="ARBA" id="ARBA00022475"/>
    </source>
</evidence>
<keyword evidence="4" id="KW-0812">Transmembrane</keyword>
<gene>
    <name evidence="9" type="ORF">MNB_SV-12-19</name>
</gene>
<evidence type="ECO:0000256" key="6">
    <source>
        <dbReference type="ARBA" id="ARBA00023136"/>
    </source>
</evidence>
<sequence>MKLLKIIITTISLLSILYLWLTYNNNSIAKEASSLIYSDVQKIPPKKAVLVLGTAKYLSGNRINYYYKYRIDSTVELFKAGKVRAIVVSGDNGQKSYDEPTTMRDDLVARGIPSKYITIDYAGFRTLDSIVRAEKIFDLEDYIIVSQRFHLERAIYLARAKGQKITGFVAKDFKGTIWAKRMEYRELLARAKAVIDIYIGVKPKFYGDKVKVIYK</sequence>
<dbReference type="PANTHER" id="PTHR30336">
    <property type="entry name" value="INNER MEMBRANE PROTEIN, PROBABLE PERMEASE"/>
    <property type="match status" value="1"/>
</dbReference>
<keyword evidence="2" id="KW-1003">Cell membrane</keyword>
<evidence type="ECO:0000256" key="4">
    <source>
        <dbReference type="ARBA" id="ARBA00022692"/>
    </source>
</evidence>
<dbReference type="GO" id="GO:0005886">
    <property type="term" value="C:plasma membrane"/>
    <property type="evidence" value="ECO:0007669"/>
    <property type="project" value="UniProtKB-SubCell"/>
</dbReference>
<dbReference type="Pfam" id="PF02698">
    <property type="entry name" value="DUF218"/>
    <property type="match status" value="1"/>
</dbReference>
<dbReference type="EMBL" id="FPHE01000007">
    <property type="protein sequence ID" value="SFV50612.1"/>
    <property type="molecule type" value="Genomic_DNA"/>
</dbReference>
<keyword evidence="6" id="KW-0472">Membrane</keyword>
<evidence type="ECO:0000256" key="7">
    <source>
        <dbReference type="ARBA" id="ARBA00037355"/>
    </source>
</evidence>
<proteinExistence type="predicted"/>
<evidence type="ECO:0000256" key="1">
    <source>
        <dbReference type="ARBA" id="ARBA00004377"/>
    </source>
</evidence>
<dbReference type="CDD" id="cd06259">
    <property type="entry name" value="YdcF-like"/>
    <property type="match status" value="1"/>
</dbReference>
<comment type="subcellular location">
    <subcellularLocation>
        <location evidence="1">Cell inner membrane</location>
        <topology evidence="1">Single-pass membrane protein</topology>
    </subcellularLocation>
</comment>
<dbReference type="InterPro" id="IPR051599">
    <property type="entry name" value="Cell_Envelope_Assoc"/>
</dbReference>
<evidence type="ECO:0000256" key="3">
    <source>
        <dbReference type="ARBA" id="ARBA00022519"/>
    </source>
</evidence>
<dbReference type="InterPro" id="IPR003848">
    <property type="entry name" value="DUF218"/>
</dbReference>
<comment type="function">
    <text evidence="7">Participates in the barrier function of the cell envelope.</text>
</comment>
<organism evidence="9">
    <name type="scientific">hydrothermal vent metagenome</name>
    <dbReference type="NCBI Taxonomy" id="652676"/>
    <lineage>
        <taxon>unclassified sequences</taxon>
        <taxon>metagenomes</taxon>
        <taxon>ecological metagenomes</taxon>
    </lineage>
</organism>
<keyword evidence="5" id="KW-1133">Transmembrane helix</keyword>
<keyword evidence="3" id="KW-0997">Cell inner membrane</keyword>
<evidence type="ECO:0000256" key="5">
    <source>
        <dbReference type="ARBA" id="ARBA00022989"/>
    </source>
</evidence>
<dbReference type="PANTHER" id="PTHR30336:SF0">
    <property type="entry name" value="PROTEIN SANA"/>
    <property type="match status" value="1"/>
</dbReference>